<feature type="region of interest" description="Disordered" evidence="2">
    <location>
        <begin position="731"/>
        <end position="831"/>
    </location>
</feature>
<dbReference type="Pfam" id="PF24959">
    <property type="entry name" value="FH3_FHOD1-3"/>
    <property type="match status" value="1"/>
</dbReference>
<dbReference type="PANTHER" id="PTHR45920:SF4">
    <property type="entry name" value="FORMIN HOMOLOGY 2 DOMAIN CONTAINING, ISOFORM I"/>
    <property type="match status" value="1"/>
</dbReference>
<feature type="compositionally biased region" description="Low complexity" evidence="2">
    <location>
        <begin position="811"/>
        <end position="822"/>
    </location>
</feature>
<keyword evidence="5" id="KW-1185">Reference proteome</keyword>
<feature type="region of interest" description="Disordered" evidence="2">
    <location>
        <begin position="1242"/>
        <end position="1288"/>
    </location>
</feature>
<feature type="compositionally biased region" description="Polar residues" evidence="2">
    <location>
        <begin position="413"/>
        <end position="424"/>
    </location>
</feature>
<dbReference type="InterPro" id="IPR041387">
    <property type="entry name" value="FHOD1_GBD_N"/>
</dbReference>
<dbReference type="InterPro" id="IPR011989">
    <property type="entry name" value="ARM-like"/>
</dbReference>
<dbReference type="Gene3D" id="1.25.10.10">
    <property type="entry name" value="Leucine-rich Repeat Variant"/>
    <property type="match status" value="1"/>
</dbReference>
<dbReference type="InterPro" id="IPR016024">
    <property type="entry name" value="ARM-type_fold"/>
</dbReference>
<feature type="region of interest" description="Disordered" evidence="2">
    <location>
        <begin position="580"/>
        <end position="617"/>
    </location>
</feature>
<feature type="region of interest" description="Disordered" evidence="2">
    <location>
        <begin position="1301"/>
        <end position="1324"/>
    </location>
</feature>
<evidence type="ECO:0000313" key="6">
    <source>
        <dbReference type="RefSeq" id="XP_013772359.1"/>
    </source>
</evidence>
<feature type="compositionally biased region" description="Basic and acidic residues" evidence="2">
    <location>
        <begin position="397"/>
        <end position="412"/>
    </location>
</feature>
<reference evidence="6" key="1">
    <citation type="submission" date="2025-08" db="UniProtKB">
        <authorList>
            <consortium name="RefSeq"/>
        </authorList>
    </citation>
    <scope>IDENTIFICATION</scope>
    <source>
        <tissue evidence="6">Muscle</tissue>
    </source>
</reference>
<evidence type="ECO:0000256" key="1">
    <source>
        <dbReference type="ARBA" id="ARBA00023203"/>
    </source>
</evidence>
<organism evidence="5 6">
    <name type="scientific">Limulus polyphemus</name>
    <name type="common">Atlantic horseshoe crab</name>
    <dbReference type="NCBI Taxonomy" id="6850"/>
    <lineage>
        <taxon>Eukaryota</taxon>
        <taxon>Metazoa</taxon>
        <taxon>Ecdysozoa</taxon>
        <taxon>Arthropoda</taxon>
        <taxon>Chelicerata</taxon>
        <taxon>Merostomata</taxon>
        <taxon>Xiphosura</taxon>
        <taxon>Limulidae</taxon>
        <taxon>Limulus</taxon>
    </lineage>
</organism>
<dbReference type="Proteomes" id="UP000694941">
    <property type="component" value="Unplaced"/>
</dbReference>
<proteinExistence type="predicted"/>
<protein>
    <submittedName>
        <fullName evidence="6">FH1/FH2 domain-containing protein 3-like</fullName>
    </submittedName>
</protein>
<feature type="compositionally biased region" description="Polar residues" evidence="2">
    <location>
        <begin position="369"/>
        <end position="387"/>
    </location>
</feature>
<dbReference type="Pfam" id="PF18382">
    <property type="entry name" value="Formin_GBD_N"/>
    <property type="match status" value="1"/>
</dbReference>
<dbReference type="RefSeq" id="XP_013772359.1">
    <property type="nucleotide sequence ID" value="XM_013916905.2"/>
</dbReference>
<dbReference type="PROSITE" id="PS51444">
    <property type="entry name" value="FH2"/>
    <property type="match status" value="1"/>
</dbReference>
<accession>A0ABM1B0M5</accession>
<dbReference type="Gene3D" id="1.20.58.2220">
    <property type="entry name" value="Formin, FH2 domain"/>
    <property type="match status" value="1"/>
</dbReference>
<feature type="compositionally biased region" description="Pro residues" evidence="2">
    <location>
        <begin position="750"/>
        <end position="787"/>
    </location>
</feature>
<feature type="compositionally biased region" description="Basic and acidic residues" evidence="2">
    <location>
        <begin position="524"/>
        <end position="537"/>
    </location>
</feature>
<feature type="region of interest" description="Disordered" evidence="2">
    <location>
        <begin position="344"/>
        <end position="434"/>
    </location>
</feature>
<evidence type="ECO:0000256" key="2">
    <source>
        <dbReference type="SAM" id="MobiDB-lite"/>
    </source>
</evidence>
<sequence>MACLTCRVQYLNDIDPFTATTNFPEPARPPHYSFNVNIPLINQITAVHRILQAPHKLDDCTLQIYKYNNTEGDYGNYLDLESTIDEQSEEFEGFSDNRKNAIILRTQLSVRVHAIIEKLLNSSGRELRRALFSLKQIFQDDKDLVHEFVQNDGLACLIKVGSEADQNYQNYILRALGQVMLYVDGMNGVIEHNETIQWLYSLISSKYRLVVKTALKLLLVFVEYTEMNSQLLLNAVTTVDIDKNTKAWSNIINLLNDRDSADMELLVFAMTLINKTINGIPDQDTYYDVVDSLEEQGMERIIQYYMSKQGTDLDLLQQFQIYEAVLRHEDGEYDGKMLPVDHRLIRQVPRSRKSYPDDNDRRKSRRHSVSNYPSAPQHKSQSPSIPKTTEEPFSQWRRREQNENAESMKKQDTNQGSLQLNGTCYPNKPDVNGITPALRRRRERDARNRSLIKEQEENGKGVVYQRTDSMSSTGSIDSVGSFDKPTVIPTEKSEKSSLVERQRFRFENRIEDENRKNHQLSRMHSREEPKIKQEEVKTPNQLIKQNSHTDVPQEKHGSTPYTRNDTNKKSWMLSMMYGKSQEEDNKPVTPDTSPTSPTNQVVRPPTLVKQEEGPSRPQIIKEGSVHDMQEKFKERQDTNLRLPASENRSRLGDTSGIISRAKEGLAASTRLENRLIPLTPQKSNSSIPELRKSESGLQWDQLVKTISRPLLINDLDFTDLKDEDEVDILKTTVPLNGGPPLLPLPGGGSEPPPPPPIGMAPSLPPGCGPPPPPPPLGIPPPPPPCLSQPPSFMGSSRYGSQAPAPPLWSRQAQQQRQQNQKQEQQKTIPKNKKTVKLFWKEVKSDPILVSKLSNKKTIWDEIKPTTVDTQKLEHLFESRAKEIVNWKNQEGKKNEIVILDPKRSNAINIGMTKLPPPRTIKTAILKMDSTIMNREGIEKILSTMMPTEDEKNKIVEAQMNNPDVPLGSAEQFLLTLSSISELEARLRLWAFRLDYDTAEREVAEPLMDLKQAVVEIETNQTFRIILSTLLSIGNFLNGVEVKGFQVDYLAKIPEVKDTVHKQSLLHHLCHMVMEKYPKSTDLYSEMGSVSRTSKVDYSDVARNLKKLESEGKASWDHLKAVAKHDGSTPMRDKMSEFLTDCAERITILGIIQRRVMNRFHRLMIYLGCPIHVVQDTKVQDVCKIISEFALEYRTTRERVLQQIEKKVNHRERNKTRGKMITDMGKFKTKEQQADQELRQLLGNGTNSEDQKFQKWGTIPSVRGRPKGNPGTGGSLGRHNTPSCDENLTDTNDEIIESLVKTATTQPARNEPRARKKARYGDRKSLRRTLKSGLDLSEEDRRMLVAT</sequence>
<evidence type="ECO:0000313" key="5">
    <source>
        <dbReference type="Proteomes" id="UP000694941"/>
    </source>
</evidence>
<dbReference type="InterPro" id="IPR014768">
    <property type="entry name" value="GBD/FH3_dom"/>
</dbReference>
<feature type="compositionally biased region" description="Polar residues" evidence="2">
    <location>
        <begin position="538"/>
        <end position="550"/>
    </location>
</feature>
<gene>
    <name evidence="6" type="primary">LOC106457482</name>
</gene>
<feature type="region of interest" description="Disordered" evidence="2">
    <location>
        <begin position="509"/>
        <end position="568"/>
    </location>
</feature>
<dbReference type="PROSITE" id="PS51232">
    <property type="entry name" value="GBD_FH3"/>
    <property type="match status" value="1"/>
</dbReference>
<dbReference type="InterPro" id="IPR042201">
    <property type="entry name" value="FH2_Formin_sf"/>
</dbReference>
<feature type="compositionally biased region" description="Polar residues" evidence="2">
    <location>
        <begin position="469"/>
        <end position="478"/>
    </location>
</feature>
<evidence type="ECO:0000259" key="4">
    <source>
        <dbReference type="PROSITE" id="PS51444"/>
    </source>
</evidence>
<keyword evidence="1" id="KW-0009">Actin-binding</keyword>
<dbReference type="SMART" id="SM00498">
    <property type="entry name" value="FH2"/>
    <property type="match status" value="1"/>
</dbReference>
<dbReference type="Pfam" id="PF02181">
    <property type="entry name" value="FH2"/>
    <property type="match status" value="1"/>
</dbReference>
<feature type="domain" description="GBD/FH3" evidence="3">
    <location>
        <begin position="49"/>
        <end position="414"/>
    </location>
</feature>
<evidence type="ECO:0000259" key="3">
    <source>
        <dbReference type="PROSITE" id="PS51232"/>
    </source>
</evidence>
<feature type="domain" description="FH2" evidence="4">
    <location>
        <begin position="824"/>
        <end position="1218"/>
    </location>
</feature>
<dbReference type="SUPFAM" id="SSF48371">
    <property type="entry name" value="ARM repeat"/>
    <property type="match status" value="1"/>
</dbReference>
<dbReference type="PANTHER" id="PTHR45920">
    <property type="entry name" value="FORMIN HOMOLOGY 2 DOMAIN CONTAINING, ISOFORM I"/>
    <property type="match status" value="1"/>
</dbReference>
<name>A0ABM1B0M5_LIMPO</name>
<feature type="compositionally biased region" description="Low complexity" evidence="2">
    <location>
        <begin position="587"/>
        <end position="598"/>
    </location>
</feature>
<dbReference type="SUPFAM" id="SSF101447">
    <property type="entry name" value="Formin homology 2 domain (FH2 domain)"/>
    <property type="match status" value="1"/>
</dbReference>
<feature type="region of interest" description="Disordered" evidence="2">
    <location>
        <begin position="469"/>
        <end position="495"/>
    </location>
</feature>
<dbReference type="InterPro" id="IPR056771">
    <property type="entry name" value="FH3_FHOD1-3-like"/>
</dbReference>
<dbReference type="InterPro" id="IPR015425">
    <property type="entry name" value="FH2_Formin"/>
</dbReference>
<dbReference type="GeneID" id="106457482"/>